<keyword evidence="3" id="KW-0808">Transferase</keyword>
<dbReference type="Gene3D" id="1.10.510.10">
    <property type="entry name" value="Transferase(Phosphotransferase) domain 1"/>
    <property type="match status" value="1"/>
</dbReference>
<evidence type="ECO:0000313" key="10">
    <source>
        <dbReference type="Proteomes" id="UP000595046"/>
    </source>
</evidence>
<reference evidence="10" key="1">
    <citation type="submission" date="2020-02" db="EMBL/GenBank/DDBJ databases">
        <title>Streptomyces sp. ASO4wet.</title>
        <authorList>
            <person name="Risdian C."/>
            <person name="Landwehr W."/>
            <person name="Schupp P."/>
            <person name="Wink J."/>
        </authorList>
    </citation>
    <scope>NUCLEOTIDE SEQUENCE [LARGE SCALE GENOMIC DNA]</scope>
    <source>
        <strain evidence="10">ASO4wet</strain>
    </source>
</reference>
<dbReference type="AlphaFoldDB" id="A0A7T1T4S4"/>
<evidence type="ECO:0000313" key="9">
    <source>
        <dbReference type="EMBL" id="QPP06320.1"/>
    </source>
</evidence>
<feature type="region of interest" description="Disordered" evidence="7">
    <location>
        <begin position="284"/>
        <end position="355"/>
    </location>
</feature>
<feature type="compositionally biased region" description="Basic and acidic residues" evidence="7">
    <location>
        <begin position="324"/>
        <end position="334"/>
    </location>
</feature>
<dbReference type="Proteomes" id="UP000595046">
    <property type="component" value="Chromosome"/>
</dbReference>
<keyword evidence="5 9" id="KW-0418">Kinase</keyword>
<name>A0A7T1T4S4_9ACTN</name>
<dbReference type="InterPro" id="IPR000719">
    <property type="entry name" value="Prot_kinase_dom"/>
</dbReference>
<dbReference type="CDD" id="cd14014">
    <property type="entry name" value="STKc_PknB_like"/>
    <property type="match status" value="1"/>
</dbReference>
<dbReference type="KEGG" id="sbat:G4Z16_07790"/>
<keyword evidence="6" id="KW-0067">ATP-binding</keyword>
<gene>
    <name evidence="9" type="ORF">G4Z16_07790</name>
</gene>
<dbReference type="GO" id="GO:0004674">
    <property type="term" value="F:protein serine/threonine kinase activity"/>
    <property type="evidence" value="ECO:0007669"/>
    <property type="project" value="UniProtKB-KW"/>
</dbReference>
<keyword evidence="2 9" id="KW-0723">Serine/threonine-protein kinase</keyword>
<keyword evidence="4" id="KW-0547">Nucleotide-binding</keyword>
<accession>A0A7T1T4S4</accession>
<dbReference type="EMBL" id="CP048882">
    <property type="protein sequence ID" value="QPP06320.1"/>
    <property type="molecule type" value="Genomic_DNA"/>
</dbReference>
<evidence type="ECO:0000256" key="3">
    <source>
        <dbReference type="ARBA" id="ARBA00022679"/>
    </source>
</evidence>
<evidence type="ECO:0000256" key="7">
    <source>
        <dbReference type="SAM" id="MobiDB-lite"/>
    </source>
</evidence>
<feature type="domain" description="Protein kinase" evidence="8">
    <location>
        <begin position="10"/>
        <end position="284"/>
    </location>
</feature>
<evidence type="ECO:0000256" key="4">
    <source>
        <dbReference type="ARBA" id="ARBA00022741"/>
    </source>
</evidence>
<dbReference type="RefSeq" id="WP_197350051.1">
    <property type="nucleotide sequence ID" value="NZ_CP048882.1"/>
</dbReference>
<evidence type="ECO:0000256" key="5">
    <source>
        <dbReference type="ARBA" id="ARBA00022777"/>
    </source>
</evidence>
<dbReference type="Pfam" id="PF00069">
    <property type="entry name" value="Pkinase"/>
    <property type="match status" value="1"/>
</dbReference>
<sequence>MHGTLLAERYRLVEPLGSGGAGTVWFARDVRLGRPVAVKVLHHAPTTDDAASEARFQREAKITARLSGHPQIVSIYDCRHSLDAHGRNIPYVVMEHVMGPCLTDLVTQPPTLTVARAVDWSAQVCDALAAAHDEGIIHRNIKPGNVMLARTRSGSGSVKVVDFGVAAYIDGERHRTTTQGRLVGSPAYMAPEQAQGDTALDGRTDLYALGCLLYVLLTGRPPFTSDGYGAVPAAHARTVPQPPGAHRGGVPGALDELVLELLAKDPEGRPRDAREVRDRLHTVLAEPQPSPDPPAQRPHGAQPPARKAHAAGEGRADTPSASGERAEADRRPAEVAHQPHRSHARVPGADHPGTLKARHNHASILASAGEHAEAAALFAEVAQDYARVLGADHPDTLTARHNHATSLAATGERAEAAHLLAKVARDRARVLGEDHPDTLDARLDERRS</sequence>
<dbReference type="Gene3D" id="1.25.40.10">
    <property type="entry name" value="Tetratricopeptide repeat domain"/>
    <property type="match status" value="1"/>
</dbReference>
<evidence type="ECO:0000256" key="6">
    <source>
        <dbReference type="ARBA" id="ARBA00022840"/>
    </source>
</evidence>
<keyword evidence="10" id="KW-1185">Reference proteome</keyword>
<dbReference type="InterPro" id="IPR011009">
    <property type="entry name" value="Kinase-like_dom_sf"/>
</dbReference>
<evidence type="ECO:0000256" key="2">
    <source>
        <dbReference type="ARBA" id="ARBA00022527"/>
    </source>
</evidence>
<dbReference type="FunFam" id="1.10.510.10:FF:000021">
    <property type="entry name" value="Serine/threonine protein kinase"/>
    <property type="match status" value="1"/>
</dbReference>
<dbReference type="SUPFAM" id="SSF48452">
    <property type="entry name" value="TPR-like"/>
    <property type="match status" value="1"/>
</dbReference>
<dbReference type="InterPro" id="IPR011990">
    <property type="entry name" value="TPR-like_helical_dom_sf"/>
</dbReference>
<dbReference type="Gene3D" id="3.30.200.20">
    <property type="entry name" value="Phosphorylase Kinase, domain 1"/>
    <property type="match status" value="1"/>
</dbReference>
<dbReference type="PANTHER" id="PTHR43289">
    <property type="entry name" value="MITOGEN-ACTIVATED PROTEIN KINASE KINASE KINASE 20-RELATED"/>
    <property type="match status" value="1"/>
</dbReference>
<dbReference type="EC" id="2.7.11.1" evidence="1"/>
<feature type="region of interest" description="Disordered" evidence="7">
    <location>
        <begin position="428"/>
        <end position="448"/>
    </location>
</feature>
<evidence type="ECO:0000259" key="8">
    <source>
        <dbReference type="PROSITE" id="PS50011"/>
    </source>
</evidence>
<proteinExistence type="predicted"/>
<dbReference type="PANTHER" id="PTHR43289:SF30">
    <property type="entry name" value="NON-SPECIFIC SERINE_THREONINE PROTEIN KINASE"/>
    <property type="match status" value="1"/>
</dbReference>
<protein>
    <recommendedName>
        <fullName evidence="1">non-specific serine/threonine protein kinase</fullName>
        <ecNumber evidence="1">2.7.11.1</ecNumber>
    </recommendedName>
</protein>
<dbReference type="Pfam" id="PF13424">
    <property type="entry name" value="TPR_12"/>
    <property type="match status" value="1"/>
</dbReference>
<organism evidence="9 10">
    <name type="scientific">Streptomyces bathyalis</name>
    <dbReference type="NCBI Taxonomy" id="2710756"/>
    <lineage>
        <taxon>Bacteria</taxon>
        <taxon>Bacillati</taxon>
        <taxon>Actinomycetota</taxon>
        <taxon>Actinomycetes</taxon>
        <taxon>Kitasatosporales</taxon>
        <taxon>Streptomycetaceae</taxon>
        <taxon>Streptomyces</taxon>
    </lineage>
</organism>
<dbReference type="SUPFAM" id="SSF56112">
    <property type="entry name" value="Protein kinase-like (PK-like)"/>
    <property type="match status" value="1"/>
</dbReference>
<dbReference type="PROSITE" id="PS50011">
    <property type="entry name" value="PROTEIN_KINASE_DOM"/>
    <property type="match status" value="1"/>
</dbReference>
<dbReference type="GO" id="GO:0005524">
    <property type="term" value="F:ATP binding"/>
    <property type="evidence" value="ECO:0007669"/>
    <property type="project" value="UniProtKB-KW"/>
</dbReference>
<evidence type="ECO:0000256" key="1">
    <source>
        <dbReference type="ARBA" id="ARBA00012513"/>
    </source>
</evidence>